<dbReference type="KEGG" id="pbl:PAAG_12554"/>
<dbReference type="AlphaFoldDB" id="A0A0A2V3R2"/>
<dbReference type="HOGENOM" id="CLU_2638708_0_0_1"/>
<proteinExistence type="predicted"/>
<reference evidence="1 2" key="1">
    <citation type="journal article" date="2011" name="PLoS Genet.">
        <title>Comparative genomic analysis of human fungal pathogens causing paracoccidioidomycosis.</title>
        <authorList>
            <person name="Desjardins C.A."/>
            <person name="Champion M.D."/>
            <person name="Holder J.W."/>
            <person name="Muszewska A."/>
            <person name="Goldberg J."/>
            <person name="Bailao A.M."/>
            <person name="Brigido M.M."/>
            <person name="Ferreira M.E."/>
            <person name="Garcia A.M."/>
            <person name="Grynberg M."/>
            <person name="Gujja S."/>
            <person name="Heiman D.I."/>
            <person name="Henn M.R."/>
            <person name="Kodira C.D."/>
            <person name="Leon-Narvaez H."/>
            <person name="Longo L.V."/>
            <person name="Ma L.J."/>
            <person name="Malavazi I."/>
            <person name="Matsuo A.L."/>
            <person name="Morais F.V."/>
            <person name="Pereira M."/>
            <person name="Rodriguez-Brito S."/>
            <person name="Sakthikumar S."/>
            <person name="Salem-Izacc S.M."/>
            <person name="Sykes S.M."/>
            <person name="Teixeira M.M."/>
            <person name="Vallejo M.C."/>
            <person name="Walter M.E."/>
            <person name="Yandava C."/>
            <person name="Young S."/>
            <person name="Zeng Q."/>
            <person name="Zucker J."/>
            <person name="Felipe M.S."/>
            <person name="Goldman G.H."/>
            <person name="Haas B.J."/>
            <person name="McEwen J.G."/>
            <person name="Nino-Vega G."/>
            <person name="Puccia R."/>
            <person name="San-Blas G."/>
            <person name="Soares C.M."/>
            <person name="Birren B.W."/>
            <person name="Cuomo C.A."/>
        </authorList>
    </citation>
    <scope>NUCLEOTIDE SEQUENCE [LARGE SCALE GENOMIC DNA]</scope>
    <source>
        <strain evidence="2">ATCC MYA-826 / Pb01</strain>
    </source>
</reference>
<evidence type="ECO:0000313" key="2">
    <source>
        <dbReference type="Proteomes" id="UP000002059"/>
    </source>
</evidence>
<accession>A0A0A2V3R2</accession>
<name>A0A0A2V3R2_PARBA</name>
<dbReference type="VEuPathDB" id="FungiDB:PAAG_12554"/>
<dbReference type="GeneID" id="26971166"/>
<protein>
    <submittedName>
        <fullName evidence="1">Uncharacterized protein</fullName>
    </submittedName>
</protein>
<sequence length="77" mass="8334">MGADFAAGNLVVDNHYENVRSATIRFGSGECNWCLRGLIQGGSSPMSVFRSLDTTLTPFTVSGEPETEIADHRRADT</sequence>
<organism evidence="1 2">
    <name type="scientific">Paracoccidioides lutzii (strain ATCC MYA-826 / Pb01)</name>
    <name type="common">Paracoccidioides brasiliensis</name>
    <dbReference type="NCBI Taxonomy" id="502779"/>
    <lineage>
        <taxon>Eukaryota</taxon>
        <taxon>Fungi</taxon>
        <taxon>Dikarya</taxon>
        <taxon>Ascomycota</taxon>
        <taxon>Pezizomycotina</taxon>
        <taxon>Eurotiomycetes</taxon>
        <taxon>Eurotiomycetidae</taxon>
        <taxon>Onygenales</taxon>
        <taxon>Ajellomycetaceae</taxon>
        <taxon>Paracoccidioides</taxon>
    </lineage>
</organism>
<dbReference type="RefSeq" id="XP_015702358.1">
    <property type="nucleotide sequence ID" value="XM_015848031.1"/>
</dbReference>
<keyword evidence="2" id="KW-1185">Reference proteome</keyword>
<evidence type="ECO:0000313" key="1">
    <source>
        <dbReference type="EMBL" id="KGQ00780.1"/>
    </source>
</evidence>
<dbReference type="EMBL" id="KN294024">
    <property type="protein sequence ID" value="KGQ00780.1"/>
    <property type="molecule type" value="Genomic_DNA"/>
</dbReference>
<dbReference type="Proteomes" id="UP000002059">
    <property type="component" value="Partially assembled WGS sequence"/>
</dbReference>
<gene>
    <name evidence="1" type="ORF">PAAG_12554</name>
</gene>